<evidence type="ECO:0000313" key="2">
    <source>
        <dbReference type="EMBL" id="KAG8067127.1"/>
    </source>
</evidence>
<evidence type="ECO:0000256" key="1">
    <source>
        <dbReference type="SAM" id="MobiDB-lite"/>
    </source>
</evidence>
<keyword evidence="3" id="KW-1185">Reference proteome</keyword>
<reference evidence="2" key="2">
    <citation type="submission" date="2021-02" db="EMBL/GenBank/DDBJ databases">
        <authorList>
            <person name="Kimball J.A."/>
            <person name="Haas M.W."/>
            <person name="Macchietto M."/>
            <person name="Kono T."/>
            <person name="Duquette J."/>
            <person name="Shao M."/>
        </authorList>
    </citation>
    <scope>NUCLEOTIDE SEQUENCE</scope>
    <source>
        <tissue evidence="2">Fresh leaf tissue</tissue>
    </source>
</reference>
<reference evidence="2" key="1">
    <citation type="journal article" date="2021" name="bioRxiv">
        <title>Whole Genome Assembly and Annotation of Northern Wild Rice, Zizania palustris L., Supports a Whole Genome Duplication in the Zizania Genus.</title>
        <authorList>
            <person name="Haas M."/>
            <person name="Kono T."/>
            <person name="Macchietto M."/>
            <person name="Millas R."/>
            <person name="McGilp L."/>
            <person name="Shao M."/>
            <person name="Duquette J."/>
            <person name="Hirsch C.N."/>
            <person name="Kimball J."/>
        </authorList>
    </citation>
    <scope>NUCLEOTIDE SEQUENCE</scope>
    <source>
        <tissue evidence="2">Fresh leaf tissue</tissue>
    </source>
</reference>
<accession>A0A8J5VCL6</accession>
<organism evidence="2 3">
    <name type="scientific">Zizania palustris</name>
    <name type="common">Northern wild rice</name>
    <dbReference type="NCBI Taxonomy" id="103762"/>
    <lineage>
        <taxon>Eukaryota</taxon>
        <taxon>Viridiplantae</taxon>
        <taxon>Streptophyta</taxon>
        <taxon>Embryophyta</taxon>
        <taxon>Tracheophyta</taxon>
        <taxon>Spermatophyta</taxon>
        <taxon>Magnoliopsida</taxon>
        <taxon>Liliopsida</taxon>
        <taxon>Poales</taxon>
        <taxon>Poaceae</taxon>
        <taxon>BOP clade</taxon>
        <taxon>Oryzoideae</taxon>
        <taxon>Oryzeae</taxon>
        <taxon>Zizaniinae</taxon>
        <taxon>Zizania</taxon>
    </lineage>
</organism>
<feature type="compositionally biased region" description="Polar residues" evidence="1">
    <location>
        <begin position="1"/>
        <end position="10"/>
    </location>
</feature>
<sequence>MFWWSKPSTKSGGGGGAPSPAASAGGGGAGGEVAVQKVFYSLVPKTPAVYGGGKLIKPESPEEDINKKADRFIRKTRLRLLGQHKSFRGLTGDEPAANAGQP</sequence>
<proteinExistence type="predicted"/>
<name>A0A8J5VCL6_ZIZPA</name>
<dbReference type="Proteomes" id="UP000729402">
    <property type="component" value="Unassembled WGS sequence"/>
</dbReference>
<comment type="caution">
    <text evidence="2">The sequence shown here is derived from an EMBL/GenBank/DDBJ whole genome shotgun (WGS) entry which is preliminary data.</text>
</comment>
<dbReference type="EMBL" id="JAAALK010000284">
    <property type="protein sequence ID" value="KAG8067127.1"/>
    <property type="molecule type" value="Genomic_DNA"/>
</dbReference>
<dbReference type="OrthoDB" id="668704at2759"/>
<evidence type="ECO:0000313" key="3">
    <source>
        <dbReference type="Proteomes" id="UP000729402"/>
    </source>
</evidence>
<gene>
    <name evidence="2" type="ORF">GUJ93_ZPchr0005g15479</name>
</gene>
<dbReference type="AlphaFoldDB" id="A0A8J5VCL6"/>
<feature type="region of interest" description="Disordered" evidence="1">
    <location>
        <begin position="1"/>
        <end position="29"/>
    </location>
</feature>
<protein>
    <submittedName>
        <fullName evidence="2">Uncharacterized protein</fullName>
    </submittedName>
</protein>